<accession>A0A2S7IF51</accession>
<dbReference type="PANTHER" id="PTHR48106:SF18">
    <property type="entry name" value="QUINONE OXIDOREDUCTASE PIG3"/>
    <property type="match status" value="1"/>
</dbReference>
<evidence type="ECO:0000313" key="5">
    <source>
        <dbReference type="Proteomes" id="UP000239590"/>
    </source>
</evidence>
<dbReference type="Proteomes" id="UP000239590">
    <property type="component" value="Unassembled WGS sequence"/>
</dbReference>
<comment type="caution">
    <text evidence="4">The sequence shown here is derived from an EMBL/GenBank/DDBJ whole genome shotgun (WGS) entry which is preliminary data.</text>
</comment>
<dbReference type="AlphaFoldDB" id="A0A2S7IF51"/>
<sequence>MKVVRINAFGGPEQLVLTEVLPAVAHPGQVVVKVEASGVGLVDSLVRRGMYPGLRQADLVPGGEVAGQVISLGDGVDEAWLGQRVYALIRMGGYAQEVAVATTDLIPLPDSITAVQAVGLGINALVATLALHRANLQPGQHLLVRGAGGGIGVMAVQLALQAGAVVTAVTSSEVRRTQLQAYGPINVLDRSEAVARTEYYDGIIDPVAGPETTLFLNKLRPNGHYVLIGMAAGLPPMDWGMSLLQIYSQSPSVSFLSLDSYPTHVLEEALTDAFTLVMQNKLKAVVQQTYALAEAAEAHRQLDLGEVFGKLVLTNQ</sequence>
<dbReference type="InterPro" id="IPR013154">
    <property type="entry name" value="ADH-like_N"/>
</dbReference>
<dbReference type="InterPro" id="IPR036291">
    <property type="entry name" value="NAD(P)-bd_dom_sf"/>
</dbReference>
<keyword evidence="5" id="KW-1185">Reference proteome</keyword>
<evidence type="ECO:0000313" key="4">
    <source>
        <dbReference type="EMBL" id="PQA53428.1"/>
    </source>
</evidence>
<evidence type="ECO:0000256" key="2">
    <source>
        <dbReference type="ARBA" id="ARBA00023002"/>
    </source>
</evidence>
<dbReference type="Pfam" id="PF08240">
    <property type="entry name" value="ADH_N"/>
    <property type="match status" value="1"/>
</dbReference>
<dbReference type="Gene3D" id="3.40.50.720">
    <property type="entry name" value="NAD(P)-binding Rossmann-like Domain"/>
    <property type="match status" value="1"/>
</dbReference>
<dbReference type="InterPro" id="IPR020843">
    <property type="entry name" value="ER"/>
</dbReference>
<feature type="domain" description="Enoyl reductase (ER)" evidence="3">
    <location>
        <begin position="10"/>
        <end position="313"/>
    </location>
</feature>
<protein>
    <recommendedName>
        <fullName evidence="3">Enoyl reductase (ER) domain-containing protein</fullName>
    </recommendedName>
</protein>
<evidence type="ECO:0000256" key="1">
    <source>
        <dbReference type="ARBA" id="ARBA00022857"/>
    </source>
</evidence>
<dbReference type="RefSeq" id="WP_104716026.1">
    <property type="nucleotide sequence ID" value="NZ_PTRA01000009.1"/>
</dbReference>
<name>A0A2S7IF51_9BACT</name>
<proteinExistence type="predicted"/>
<dbReference type="SMART" id="SM00829">
    <property type="entry name" value="PKS_ER"/>
    <property type="match status" value="1"/>
</dbReference>
<dbReference type="InterPro" id="IPR011032">
    <property type="entry name" value="GroES-like_sf"/>
</dbReference>
<dbReference type="PANTHER" id="PTHR48106">
    <property type="entry name" value="QUINONE OXIDOREDUCTASE PIG3-RELATED"/>
    <property type="match status" value="1"/>
</dbReference>
<dbReference type="SUPFAM" id="SSF50129">
    <property type="entry name" value="GroES-like"/>
    <property type="match status" value="1"/>
</dbReference>
<keyword evidence="2" id="KW-0560">Oxidoreductase</keyword>
<dbReference type="GO" id="GO:0070402">
    <property type="term" value="F:NADPH binding"/>
    <property type="evidence" value="ECO:0007669"/>
    <property type="project" value="TreeGrafter"/>
</dbReference>
<gene>
    <name evidence="4" type="ORF">C5O19_24605</name>
</gene>
<evidence type="ECO:0000259" key="3">
    <source>
        <dbReference type="SMART" id="SM00829"/>
    </source>
</evidence>
<dbReference type="OrthoDB" id="9787435at2"/>
<dbReference type="EMBL" id="PTRA01000009">
    <property type="protein sequence ID" value="PQA53428.1"/>
    <property type="molecule type" value="Genomic_DNA"/>
</dbReference>
<dbReference type="GO" id="GO:0016651">
    <property type="term" value="F:oxidoreductase activity, acting on NAD(P)H"/>
    <property type="evidence" value="ECO:0007669"/>
    <property type="project" value="TreeGrafter"/>
</dbReference>
<reference evidence="5" key="1">
    <citation type="submission" date="2018-02" db="EMBL/GenBank/DDBJ databases">
        <title>Genome sequencing of Solimonas sp. HR-BB.</title>
        <authorList>
            <person name="Lee Y."/>
            <person name="Jeon C.O."/>
        </authorList>
    </citation>
    <scope>NUCLEOTIDE SEQUENCE [LARGE SCALE GENOMIC DNA]</scope>
    <source>
        <strain evidence="5">HR-U</strain>
    </source>
</reference>
<dbReference type="SUPFAM" id="SSF51735">
    <property type="entry name" value="NAD(P)-binding Rossmann-fold domains"/>
    <property type="match status" value="1"/>
</dbReference>
<dbReference type="Pfam" id="PF13602">
    <property type="entry name" value="ADH_zinc_N_2"/>
    <property type="match status" value="1"/>
</dbReference>
<dbReference type="Gene3D" id="3.90.180.10">
    <property type="entry name" value="Medium-chain alcohol dehydrogenases, catalytic domain"/>
    <property type="match status" value="1"/>
</dbReference>
<organism evidence="4 5">
    <name type="scientific">Siphonobacter curvatus</name>
    <dbReference type="NCBI Taxonomy" id="2094562"/>
    <lineage>
        <taxon>Bacteria</taxon>
        <taxon>Pseudomonadati</taxon>
        <taxon>Bacteroidota</taxon>
        <taxon>Cytophagia</taxon>
        <taxon>Cytophagales</taxon>
        <taxon>Cytophagaceae</taxon>
        <taxon>Siphonobacter</taxon>
    </lineage>
</organism>
<keyword evidence="1" id="KW-0521">NADP</keyword>